<evidence type="ECO:0000313" key="17">
    <source>
        <dbReference type="Proteomes" id="UP000176317"/>
    </source>
</evidence>
<protein>
    <recommendedName>
        <fullName evidence="3">histidine kinase</fullName>
        <ecNumber evidence="3">2.7.13.3</ecNumber>
    </recommendedName>
</protein>
<dbReference type="Gene3D" id="3.30.565.10">
    <property type="entry name" value="Histidine kinase-like ATPase, C-terminal domain"/>
    <property type="match status" value="1"/>
</dbReference>
<dbReference type="Proteomes" id="UP000176317">
    <property type="component" value="Unassembled WGS sequence"/>
</dbReference>
<dbReference type="FunFam" id="3.30.565.10:FF:000006">
    <property type="entry name" value="Sensor histidine kinase WalK"/>
    <property type="match status" value="1"/>
</dbReference>
<dbReference type="AlphaFoldDB" id="A0A1F5G064"/>
<comment type="subcellular location">
    <subcellularLocation>
        <location evidence="2">Membrane</location>
        <topology evidence="2">Multi-pass membrane protein</topology>
    </subcellularLocation>
</comment>
<dbReference type="InterPro" id="IPR005467">
    <property type="entry name" value="His_kinase_dom"/>
</dbReference>
<feature type="domain" description="Histidine kinase" evidence="14">
    <location>
        <begin position="508"/>
        <end position="729"/>
    </location>
</feature>
<dbReference type="EC" id="2.7.13.3" evidence="3"/>
<dbReference type="GO" id="GO:0016020">
    <property type="term" value="C:membrane"/>
    <property type="evidence" value="ECO:0007669"/>
    <property type="project" value="UniProtKB-SubCell"/>
</dbReference>
<dbReference type="InterPro" id="IPR000014">
    <property type="entry name" value="PAS"/>
</dbReference>
<dbReference type="InterPro" id="IPR031621">
    <property type="entry name" value="HisKA_7TM"/>
</dbReference>
<evidence type="ECO:0000256" key="6">
    <source>
        <dbReference type="ARBA" id="ARBA00022692"/>
    </source>
</evidence>
<dbReference type="PRINTS" id="PR00344">
    <property type="entry name" value="BCTRLSENSOR"/>
</dbReference>
<keyword evidence="11" id="KW-0902">Two-component regulatory system</keyword>
<evidence type="ECO:0000259" key="14">
    <source>
        <dbReference type="PROSITE" id="PS50109"/>
    </source>
</evidence>
<feature type="transmembrane region" description="Helical" evidence="13">
    <location>
        <begin position="157"/>
        <end position="177"/>
    </location>
</feature>
<feature type="transmembrane region" description="Helical" evidence="13">
    <location>
        <begin position="45"/>
        <end position="63"/>
    </location>
</feature>
<keyword evidence="6 13" id="KW-0812">Transmembrane</keyword>
<evidence type="ECO:0000256" key="3">
    <source>
        <dbReference type="ARBA" id="ARBA00012438"/>
    </source>
</evidence>
<dbReference type="Pfam" id="PF00512">
    <property type="entry name" value="HisKA"/>
    <property type="match status" value="1"/>
</dbReference>
<dbReference type="CDD" id="cd00082">
    <property type="entry name" value="HisKA"/>
    <property type="match status" value="1"/>
</dbReference>
<evidence type="ECO:0000256" key="13">
    <source>
        <dbReference type="SAM" id="Phobius"/>
    </source>
</evidence>
<dbReference type="GO" id="GO:0007234">
    <property type="term" value="P:osmosensory signaling via phosphorelay pathway"/>
    <property type="evidence" value="ECO:0007669"/>
    <property type="project" value="TreeGrafter"/>
</dbReference>
<dbReference type="Pfam" id="PF02518">
    <property type="entry name" value="HATPase_c"/>
    <property type="match status" value="1"/>
</dbReference>
<feature type="transmembrane region" description="Helical" evidence="13">
    <location>
        <begin position="12"/>
        <end position="33"/>
    </location>
</feature>
<dbReference type="GO" id="GO:0006355">
    <property type="term" value="P:regulation of DNA-templated transcription"/>
    <property type="evidence" value="ECO:0007669"/>
    <property type="project" value="InterPro"/>
</dbReference>
<keyword evidence="7" id="KW-0547">Nucleotide-binding</keyword>
<feature type="domain" description="PAS" evidence="15">
    <location>
        <begin position="373"/>
        <end position="432"/>
    </location>
</feature>
<dbReference type="PANTHER" id="PTHR42878">
    <property type="entry name" value="TWO-COMPONENT HISTIDINE KINASE"/>
    <property type="match status" value="1"/>
</dbReference>
<dbReference type="EMBL" id="MFAT01000074">
    <property type="protein sequence ID" value="OGD85227.1"/>
    <property type="molecule type" value="Genomic_DNA"/>
</dbReference>
<keyword evidence="4" id="KW-0597">Phosphoprotein</keyword>
<evidence type="ECO:0000256" key="11">
    <source>
        <dbReference type="ARBA" id="ARBA00023012"/>
    </source>
</evidence>
<dbReference type="SUPFAM" id="SSF55874">
    <property type="entry name" value="ATPase domain of HSP90 chaperone/DNA topoisomerase II/histidine kinase"/>
    <property type="match status" value="1"/>
</dbReference>
<evidence type="ECO:0000256" key="7">
    <source>
        <dbReference type="ARBA" id="ARBA00022741"/>
    </source>
</evidence>
<dbReference type="InterPro" id="IPR050351">
    <property type="entry name" value="BphY/WalK/GraS-like"/>
</dbReference>
<dbReference type="PROSITE" id="PS50109">
    <property type="entry name" value="HIS_KIN"/>
    <property type="match status" value="1"/>
</dbReference>
<dbReference type="InterPro" id="IPR003661">
    <property type="entry name" value="HisK_dim/P_dom"/>
</dbReference>
<gene>
    <name evidence="16" type="ORF">A2164_01715</name>
</gene>
<dbReference type="Pfam" id="PF00989">
    <property type="entry name" value="PAS"/>
    <property type="match status" value="1"/>
</dbReference>
<dbReference type="PROSITE" id="PS50112">
    <property type="entry name" value="PAS"/>
    <property type="match status" value="2"/>
</dbReference>
<evidence type="ECO:0000256" key="4">
    <source>
        <dbReference type="ARBA" id="ARBA00022553"/>
    </source>
</evidence>
<keyword evidence="8" id="KW-0418">Kinase</keyword>
<dbReference type="PANTHER" id="PTHR42878:SF7">
    <property type="entry name" value="SENSOR HISTIDINE KINASE GLRK"/>
    <property type="match status" value="1"/>
</dbReference>
<dbReference type="GO" id="GO:0000155">
    <property type="term" value="F:phosphorelay sensor kinase activity"/>
    <property type="evidence" value="ECO:0007669"/>
    <property type="project" value="InterPro"/>
</dbReference>
<dbReference type="InterPro" id="IPR035965">
    <property type="entry name" value="PAS-like_dom_sf"/>
</dbReference>
<evidence type="ECO:0000256" key="9">
    <source>
        <dbReference type="ARBA" id="ARBA00022840"/>
    </source>
</evidence>
<name>A0A1F5G064_9BACT</name>
<feature type="domain" description="PAS" evidence="15">
    <location>
        <begin position="251"/>
        <end position="301"/>
    </location>
</feature>
<evidence type="ECO:0000256" key="10">
    <source>
        <dbReference type="ARBA" id="ARBA00022989"/>
    </source>
</evidence>
<keyword evidence="5" id="KW-0808">Transferase</keyword>
<dbReference type="InterPro" id="IPR013767">
    <property type="entry name" value="PAS_fold"/>
</dbReference>
<dbReference type="InterPro" id="IPR036890">
    <property type="entry name" value="HATPase_C_sf"/>
</dbReference>
<dbReference type="InterPro" id="IPR036097">
    <property type="entry name" value="HisK_dim/P_sf"/>
</dbReference>
<feature type="transmembrane region" description="Helical" evidence="13">
    <location>
        <begin position="112"/>
        <end position="137"/>
    </location>
</feature>
<evidence type="ECO:0000256" key="1">
    <source>
        <dbReference type="ARBA" id="ARBA00000085"/>
    </source>
</evidence>
<dbReference type="SMART" id="SM00388">
    <property type="entry name" value="HisKA"/>
    <property type="match status" value="1"/>
</dbReference>
<dbReference type="Pfam" id="PF13426">
    <property type="entry name" value="PAS_9"/>
    <property type="match status" value="1"/>
</dbReference>
<dbReference type="CDD" id="cd00130">
    <property type="entry name" value="PAS"/>
    <property type="match status" value="2"/>
</dbReference>
<comment type="catalytic activity">
    <reaction evidence="1">
        <text>ATP + protein L-histidine = ADP + protein N-phospho-L-histidine.</text>
        <dbReference type="EC" id="2.7.13.3"/>
    </reaction>
</comment>
<dbReference type="GO" id="GO:0005524">
    <property type="term" value="F:ATP binding"/>
    <property type="evidence" value="ECO:0007669"/>
    <property type="project" value="UniProtKB-KW"/>
</dbReference>
<evidence type="ECO:0000313" key="16">
    <source>
        <dbReference type="EMBL" id="OGD85227.1"/>
    </source>
</evidence>
<sequence length="736" mass="82347">MFENPALIFNFAFNPYALLSLTAIVVNLVILVLVQIKGVKNETNYWFSLIPVLVIWWGLSEFLDRSSANATASLFWDFFGRPSYVFLSVTIFSFILSFTGRGEILKSRIYQLLVFGPALLILFLAWNTNLIFNNHIYDNARIFWGWSMDPIGRYFDIFIGWFELFLLGSLLLLMAYYSKVSDKIRKKQTAFFIVGVLIPIIGGSLTDGILPIFGIKVLPIGVLFATGLSVSVSYTIIRSNLFAVNPVLTARTIIDTMSEALVVIGADNVIEQVNKSTLNILGYRTGELYGQNIRKFLPDEESWQKFSKEVLIPLKEQRIVKSFETDFMTKDRRRIPISFSAASLIEAGRLTSIVGLIVDIRETRKLITNILTEKDKMSVVLSGIADGIFALDQKGKIILFNPAMEGMTGFSKEEVIDNNFDELLSFFDKDKRILASSLLPHEGLTGDRVVLNKKNVRVCKKDGTNVFIDLISSIITGGEDVKLGAIIAVHDVTRDHELEEMKLDFISMAAHELRTPLTSIRGYLSVLKEKVKDKISNKELMFLDRTYDSSSRLSALVENLLLVSKIDDGELTVNKTQVNWSELIAEVVLDHQKIANEKEVKLIFIDKGVELPKVYVDSFRIKEAVSKLIRNAIYFTNLGGEIEVSIDVTEAGVVTSIKDSGEGIPKEAMPKLFNKFFRATGALEHGSTKGTGLGLYIAKAIIELHGGQIWARSEVGKGSTFSFNLPVKQEELSANL</sequence>
<dbReference type="Pfam" id="PF16927">
    <property type="entry name" value="HisKA_7TM"/>
    <property type="match status" value="1"/>
</dbReference>
<keyword evidence="9" id="KW-0067">ATP-binding</keyword>
<organism evidence="16 17">
    <name type="scientific">Candidatus Curtissbacteria bacterium RBG_13_35_7</name>
    <dbReference type="NCBI Taxonomy" id="1797705"/>
    <lineage>
        <taxon>Bacteria</taxon>
        <taxon>Candidatus Curtissiibacteriota</taxon>
    </lineage>
</organism>
<accession>A0A1F5G064</accession>
<feature type="transmembrane region" description="Helical" evidence="13">
    <location>
        <begin position="189"/>
        <end position="212"/>
    </location>
</feature>
<dbReference type="GO" id="GO:0000156">
    <property type="term" value="F:phosphorelay response regulator activity"/>
    <property type="evidence" value="ECO:0007669"/>
    <property type="project" value="TreeGrafter"/>
</dbReference>
<feature type="transmembrane region" description="Helical" evidence="13">
    <location>
        <begin position="83"/>
        <end position="100"/>
    </location>
</feature>
<comment type="caution">
    <text evidence="16">The sequence shown here is derived from an EMBL/GenBank/DDBJ whole genome shotgun (WGS) entry which is preliminary data.</text>
</comment>
<dbReference type="SMART" id="SM00091">
    <property type="entry name" value="PAS"/>
    <property type="match status" value="2"/>
</dbReference>
<evidence type="ECO:0000256" key="5">
    <source>
        <dbReference type="ARBA" id="ARBA00022679"/>
    </source>
</evidence>
<dbReference type="CDD" id="cd00075">
    <property type="entry name" value="HATPase"/>
    <property type="match status" value="1"/>
</dbReference>
<keyword evidence="10 13" id="KW-1133">Transmembrane helix</keyword>
<dbReference type="NCBIfam" id="TIGR00229">
    <property type="entry name" value="sensory_box"/>
    <property type="match status" value="2"/>
</dbReference>
<dbReference type="SMART" id="SM00387">
    <property type="entry name" value="HATPase_c"/>
    <property type="match status" value="1"/>
</dbReference>
<keyword evidence="12 13" id="KW-0472">Membrane</keyword>
<dbReference type="Gene3D" id="1.10.287.130">
    <property type="match status" value="1"/>
</dbReference>
<dbReference type="InterPro" id="IPR003594">
    <property type="entry name" value="HATPase_dom"/>
</dbReference>
<dbReference type="SUPFAM" id="SSF47384">
    <property type="entry name" value="Homodimeric domain of signal transducing histidine kinase"/>
    <property type="match status" value="1"/>
</dbReference>
<proteinExistence type="predicted"/>
<reference evidence="16 17" key="1">
    <citation type="journal article" date="2016" name="Nat. Commun.">
        <title>Thousands of microbial genomes shed light on interconnected biogeochemical processes in an aquifer system.</title>
        <authorList>
            <person name="Anantharaman K."/>
            <person name="Brown C.T."/>
            <person name="Hug L.A."/>
            <person name="Sharon I."/>
            <person name="Castelle C.J."/>
            <person name="Probst A.J."/>
            <person name="Thomas B.C."/>
            <person name="Singh A."/>
            <person name="Wilkins M.J."/>
            <person name="Karaoz U."/>
            <person name="Brodie E.L."/>
            <person name="Williams K.H."/>
            <person name="Hubbard S.S."/>
            <person name="Banfield J.F."/>
        </authorList>
    </citation>
    <scope>NUCLEOTIDE SEQUENCE [LARGE SCALE GENOMIC DNA]</scope>
</reference>
<dbReference type="InterPro" id="IPR004358">
    <property type="entry name" value="Sig_transdc_His_kin-like_C"/>
</dbReference>
<dbReference type="FunFam" id="1.10.287.130:FF:000001">
    <property type="entry name" value="Two-component sensor histidine kinase"/>
    <property type="match status" value="1"/>
</dbReference>
<dbReference type="GO" id="GO:0030295">
    <property type="term" value="F:protein kinase activator activity"/>
    <property type="evidence" value="ECO:0007669"/>
    <property type="project" value="TreeGrafter"/>
</dbReference>
<evidence type="ECO:0000256" key="2">
    <source>
        <dbReference type="ARBA" id="ARBA00004141"/>
    </source>
</evidence>
<evidence type="ECO:0000256" key="8">
    <source>
        <dbReference type="ARBA" id="ARBA00022777"/>
    </source>
</evidence>
<evidence type="ECO:0000256" key="12">
    <source>
        <dbReference type="ARBA" id="ARBA00023136"/>
    </source>
</evidence>
<evidence type="ECO:0000259" key="15">
    <source>
        <dbReference type="PROSITE" id="PS50112"/>
    </source>
</evidence>
<dbReference type="Gene3D" id="3.30.450.20">
    <property type="entry name" value="PAS domain"/>
    <property type="match status" value="2"/>
</dbReference>
<dbReference type="SUPFAM" id="SSF55785">
    <property type="entry name" value="PYP-like sensor domain (PAS domain)"/>
    <property type="match status" value="2"/>
</dbReference>